<accession>A0ACC0ICN3</accession>
<organism evidence="1 2">
    <name type="scientific">Camellia lanceoleosa</name>
    <dbReference type="NCBI Taxonomy" id="1840588"/>
    <lineage>
        <taxon>Eukaryota</taxon>
        <taxon>Viridiplantae</taxon>
        <taxon>Streptophyta</taxon>
        <taxon>Embryophyta</taxon>
        <taxon>Tracheophyta</taxon>
        <taxon>Spermatophyta</taxon>
        <taxon>Magnoliopsida</taxon>
        <taxon>eudicotyledons</taxon>
        <taxon>Gunneridae</taxon>
        <taxon>Pentapetalae</taxon>
        <taxon>asterids</taxon>
        <taxon>Ericales</taxon>
        <taxon>Theaceae</taxon>
        <taxon>Camellia</taxon>
    </lineage>
</organism>
<name>A0ACC0ICN3_9ERIC</name>
<protein>
    <submittedName>
        <fullName evidence="1">Protein ENHANCED DISEASE RESISTANCE 4</fullName>
    </submittedName>
</protein>
<gene>
    <name evidence="1" type="ORF">LOK49_LG03G01166</name>
</gene>
<sequence length="92" mass="10426">MSEQPTVRLVVCPRCEDVLPELTDYSVYQCGGCGAVLRVKNRIFEEDTSSQKSDEERVHQSVSENFPEKSDDFKFSGKGMKLGDGFENDVNW</sequence>
<dbReference type="Proteomes" id="UP001060215">
    <property type="component" value="Chromosome 6"/>
</dbReference>
<evidence type="ECO:0000313" key="1">
    <source>
        <dbReference type="EMBL" id="KAI8023672.1"/>
    </source>
</evidence>
<evidence type="ECO:0000313" key="2">
    <source>
        <dbReference type="Proteomes" id="UP001060215"/>
    </source>
</evidence>
<comment type="caution">
    <text evidence="1">The sequence shown here is derived from an EMBL/GenBank/DDBJ whole genome shotgun (WGS) entry which is preliminary data.</text>
</comment>
<proteinExistence type="predicted"/>
<reference evidence="1 2" key="1">
    <citation type="journal article" date="2022" name="Plant J.">
        <title>Chromosome-level genome of Camellia lanceoleosa provides a valuable resource for understanding genome evolution and self-incompatibility.</title>
        <authorList>
            <person name="Gong W."/>
            <person name="Xiao S."/>
            <person name="Wang L."/>
            <person name="Liao Z."/>
            <person name="Chang Y."/>
            <person name="Mo W."/>
            <person name="Hu G."/>
            <person name="Li W."/>
            <person name="Zhao G."/>
            <person name="Zhu H."/>
            <person name="Hu X."/>
            <person name="Ji K."/>
            <person name="Xiang X."/>
            <person name="Song Q."/>
            <person name="Yuan D."/>
            <person name="Jin S."/>
            <person name="Zhang L."/>
        </authorList>
    </citation>
    <scope>NUCLEOTIDE SEQUENCE [LARGE SCALE GENOMIC DNA]</scope>
    <source>
        <strain evidence="1">SQ_2022a</strain>
    </source>
</reference>
<keyword evidence="2" id="KW-1185">Reference proteome</keyword>
<dbReference type="EMBL" id="CM045763">
    <property type="protein sequence ID" value="KAI8023672.1"/>
    <property type="molecule type" value="Genomic_DNA"/>
</dbReference>